<sequence>MTCNGEIKGWLCSSQKHVGNNHLVGPSRLPTFPHHTTHPYDIPRERASAATQRRALRCALFAICCGCQTPAEPPPNQRTDFPTLGKKPNHVLGTTGTAVSQRNETWSISQRVQRATCDHMIDFWPGAYF</sequence>
<gene>
    <name evidence="2" type="ORF">MYCFIDRAFT_211062</name>
</gene>
<dbReference type="GeneID" id="19337294"/>
<dbReference type="EMBL" id="KB446557">
    <property type="protein sequence ID" value="EME85153.1"/>
    <property type="molecule type" value="Genomic_DNA"/>
</dbReference>
<dbReference type="VEuPathDB" id="FungiDB:MYCFIDRAFT_211062"/>
<proteinExistence type="predicted"/>
<evidence type="ECO:0000313" key="2">
    <source>
        <dbReference type="EMBL" id="EME85153.1"/>
    </source>
</evidence>
<dbReference type="RefSeq" id="XP_007925618.1">
    <property type="nucleotide sequence ID" value="XM_007927427.1"/>
</dbReference>
<name>M3B746_PSEFD</name>
<reference evidence="2 3" key="1">
    <citation type="journal article" date="2012" name="PLoS Pathog.">
        <title>Diverse lifestyles and strategies of plant pathogenesis encoded in the genomes of eighteen Dothideomycetes fungi.</title>
        <authorList>
            <person name="Ohm R.A."/>
            <person name="Feau N."/>
            <person name="Henrissat B."/>
            <person name="Schoch C.L."/>
            <person name="Horwitz B.A."/>
            <person name="Barry K.W."/>
            <person name="Condon B.J."/>
            <person name="Copeland A.C."/>
            <person name="Dhillon B."/>
            <person name="Glaser F."/>
            <person name="Hesse C.N."/>
            <person name="Kosti I."/>
            <person name="LaButti K."/>
            <person name="Lindquist E.A."/>
            <person name="Lucas S."/>
            <person name="Salamov A.A."/>
            <person name="Bradshaw R.E."/>
            <person name="Ciuffetti L."/>
            <person name="Hamelin R.C."/>
            <person name="Kema G.H.J."/>
            <person name="Lawrence C."/>
            <person name="Scott J.A."/>
            <person name="Spatafora J.W."/>
            <person name="Turgeon B.G."/>
            <person name="de Wit P.J.G.M."/>
            <person name="Zhong S."/>
            <person name="Goodwin S.B."/>
            <person name="Grigoriev I.V."/>
        </authorList>
    </citation>
    <scope>NUCLEOTIDE SEQUENCE [LARGE SCALE GENOMIC DNA]</scope>
    <source>
        <strain evidence="2 3">CIRAD86</strain>
    </source>
</reference>
<evidence type="ECO:0000256" key="1">
    <source>
        <dbReference type="SAM" id="MobiDB-lite"/>
    </source>
</evidence>
<keyword evidence="3" id="KW-1185">Reference proteome</keyword>
<feature type="region of interest" description="Disordered" evidence="1">
    <location>
        <begin position="75"/>
        <end position="99"/>
    </location>
</feature>
<organism evidence="2 3">
    <name type="scientific">Pseudocercospora fijiensis (strain CIRAD86)</name>
    <name type="common">Black leaf streak disease fungus</name>
    <name type="synonym">Mycosphaerella fijiensis</name>
    <dbReference type="NCBI Taxonomy" id="383855"/>
    <lineage>
        <taxon>Eukaryota</taxon>
        <taxon>Fungi</taxon>
        <taxon>Dikarya</taxon>
        <taxon>Ascomycota</taxon>
        <taxon>Pezizomycotina</taxon>
        <taxon>Dothideomycetes</taxon>
        <taxon>Dothideomycetidae</taxon>
        <taxon>Mycosphaerellales</taxon>
        <taxon>Mycosphaerellaceae</taxon>
        <taxon>Pseudocercospora</taxon>
    </lineage>
</organism>
<protein>
    <submittedName>
        <fullName evidence="2">Uncharacterized protein</fullName>
    </submittedName>
</protein>
<dbReference type="AlphaFoldDB" id="M3B746"/>
<dbReference type="HOGENOM" id="CLU_1949758_0_0_1"/>
<evidence type="ECO:0000313" key="3">
    <source>
        <dbReference type="Proteomes" id="UP000016932"/>
    </source>
</evidence>
<dbReference type="Proteomes" id="UP000016932">
    <property type="component" value="Unassembled WGS sequence"/>
</dbReference>
<accession>M3B746</accession>
<dbReference type="KEGG" id="pfj:MYCFIDRAFT_211062"/>